<sequence>VGSSSQRIELAVSLEPHDLPFQHRVLRYPPASTMRISRPSMHSVEALDGLDPRPVFQGFSQCLPGTPSPPGPPNFWFNFGDSYSQTGFNATGPLPNTSNPIGNPQFPGYTAAGGENWVGFVASSYNNSVLYTYNYADSDAIIDASLVTASKPSVLSLADQVDQFMSSVASRPDTTPWTSDNALFSVWIGGNDIGYLYDSGEDQSTFLLHANPNAGTLDQNYDAGARSFLFANVPPIDRSPLMLNQSLTSQALEKSVIATFNSKLQDRVNAFQSSHSEVLPFIPINLNVKTFFWDTNAQFSDIFDNPYYFGFKDATSYGSDANMFWVDEYHPGVLLMFEARRIDDGIVSANRLFGQTVGLKVLVNTVW</sequence>
<feature type="non-terminal residue" evidence="2">
    <location>
        <position position="1"/>
    </location>
</feature>
<evidence type="ECO:0000313" key="3">
    <source>
        <dbReference type="Proteomes" id="UP000283269"/>
    </source>
</evidence>
<name>A0A409WK03_PSICY</name>
<comment type="similarity">
    <text evidence="1">Belongs to the 'GDSL' lipolytic enzyme family.</text>
</comment>
<proteinExistence type="inferred from homology"/>
<reference evidence="2 3" key="1">
    <citation type="journal article" date="2018" name="Evol. Lett.">
        <title>Horizontal gene cluster transfer increased hallucinogenic mushroom diversity.</title>
        <authorList>
            <person name="Reynolds H.T."/>
            <person name="Vijayakumar V."/>
            <person name="Gluck-Thaler E."/>
            <person name="Korotkin H.B."/>
            <person name="Matheny P.B."/>
            <person name="Slot J.C."/>
        </authorList>
    </citation>
    <scope>NUCLEOTIDE SEQUENCE [LARGE SCALE GENOMIC DNA]</scope>
    <source>
        <strain evidence="2 3">2631</strain>
    </source>
</reference>
<dbReference type="Pfam" id="PF00657">
    <property type="entry name" value="Lipase_GDSL"/>
    <property type="match status" value="1"/>
</dbReference>
<dbReference type="AlphaFoldDB" id="A0A409WK03"/>
<accession>A0A409WK03</accession>
<evidence type="ECO:0008006" key="4">
    <source>
        <dbReference type="Google" id="ProtNLM"/>
    </source>
</evidence>
<dbReference type="PANTHER" id="PTHR22835:SF659">
    <property type="entry name" value="GDSL LIPASE_ACYLHYDROLASE, PUTATIVE (AFU_ORTHOLOGUE AFUA_2G00510)-RELATED"/>
    <property type="match status" value="1"/>
</dbReference>
<comment type="caution">
    <text evidence="2">The sequence shown here is derived from an EMBL/GenBank/DDBJ whole genome shotgun (WGS) entry which is preliminary data.</text>
</comment>
<keyword evidence="3" id="KW-1185">Reference proteome</keyword>
<evidence type="ECO:0000313" key="2">
    <source>
        <dbReference type="EMBL" id="PPQ78827.1"/>
    </source>
</evidence>
<dbReference type="Gene3D" id="3.40.50.1110">
    <property type="entry name" value="SGNH hydrolase"/>
    <property type="match status" value="1"/>
</dbReference>
<dbReference type="GO" id="GO:0016788">
    <property type="term" value="F:hydrolase activity, acting on ester bonds"/>
    <property type="evidence" value="ECO:0007669"/>
    <property type="project" value="InterPro"/>
</dbReference>
<dbReference type="CDD" id="cd01846">
    <property type="entry name" value="fatty_acyltransferase_like"/>
    <property type="match status" value="1"/>
</dbReference>
<dbReference type="OrthoDB" id="1600564at2759"/>
<dbReference type="Proteomes" id="UP000283269">
    <property type="component" value="Unassembled WGS sequence"/>
</dbReference>
<evidence type="ECO:0000256" key="1">
    <source>
        <dbReference type="ARBA" id="ARBA00008668"/>
    </source>
</evidence>
<dbReference type="STRING" id="93625.A0A409WK03"/>
<dbReference type="InParanoid" id="A0A409WK03"/>
<protein>
    <recommendedName>
        <fullName evidence="4">Carbohydrate esterase family 16 protein</fullName>
    </recommendedName>
</protein>
<dbReference type="EMBL" id="NHYD01003405">
    <property type="protein sequence ID" value="PPQ78827.1"/>
    <property type="molecule type" value="Genomic_DNA"/>
</dbReference>
<organism evidence="2 3">
    <name type="scientific">Psilocybe cyanescens</name>
    <dbReference type="NCBI Taxonomy" id="93625"/>
    <lineage>
        <taxon>Eukaryota</taxon>
        <taxon>Fungi</taxon>
        <taxon>Dikarya</taxon>
        <taxon>Basidiomycota</taxon>
        <taxon>Agaricomycotina</taxon>
        <taxon>Agaricomycetes</taxon>
        <taxon>Agaricomycetidae</taxon>
        <taxon>Agaricales</taxon>
        <taxon>Agaricineae</taxon>
        <taxon>Strophariaceae</taxon>
        <taxon>Psilocybe</taxon>
    </lineage>
</organism>
<dbReference type="PANTHER" id="PTHR22835">
    <property type="entry name" value="ZINC FINGER FYVE DOMAIN CONTAINING PROTEIN"/>
    <property type="match status" value="1"/>
</dbReference>
<dbReference type="InterPro" id="IPR001087">
    <property type="entry name" value="GDSL"/>
</dbReference>
<dbReference type="InterPro" id="IPR036514">
    <property type="entry name" value="SGNH_hydro_sf"/>
</dbReference>
<gene>
    <name evidence="2" type="ORF">CVT25_010620</name>
</gene>